<sequence length="424" mass="47762">MIMVEDTLWLAAACKVTVISMKSLATIRRIYVASSGSVCSSPMFEKIRCMCVSPYGVWIATAHSRMLQLWKDEECIFVLDVDAAFSQRRPSDERTMEITSVMYLRQQVWVGTVDGYLFIYRIVPNQRHSAVKRRSALARKWSNHRRSQSMESLLSAVQTAVFLPSKSEVRQDESASKNEHRFVSNFPRKASLMIDRNSRKYSVFRKISGERAVGALTGASNCEPKRTGTSNQLSSNVESSRRRDLSFNSLHSSEGVADDEPLSQALLQAPFLKKGSKNLKPLWTLFSTSPITNSDEHAGSPSATLSNNSLEYDDLFELYSETDCGDHKNERSDSVWTSPKIPKMSSSSGTNECFSDDTFKLRRKDLEFDEFMQRDGSLCSESDNQQARVPQNEALNESRTKIDLVLDMKLKISDKQVKCGASAK</sequence>
<evidence type="ECO:0000313" key="3">
    <source>
        <dbReference type="Proteomes" id="UP000271098"/>
    </source>
</evidence>
<feature type="region of interest" description="Disordered" evidence="1">
    <location>
        <begin position="326"/>
        <end position="351"/>
    </location>
</feature>
<dbReference type="Proteomes" id="UP000271098">
    <property type="component" value="Unassembled WGS sequence"/>
</dbReference>
<evidence type="ECO:0000313" key="2">
    <source>
        <dbReference type="EMBL" id="VDN25726.1"/>
    </source>
</evidence>
<keyword evidence="3" id="KW-1185">Reference proteome</keyword>
<feature type="region of interest" description="Disordered" evidence="1">
    <location>
        <begin position="218"/>
        <end position="245"/>
    </location>
</feature>
<feature type="compositionally biased region" description="Polar residues" evidence="1">
    <location>
        <begin position="227"/>
        <end position="238"/>
    </location>
</feature>
<proteinExistence type="predicted"/>
<dbReference type="OrthoDB" id="294251at2759"/>
<accession>A0A183E2V4</accession>
<dbReference type="EMBL" id="UYRT01082262">
    <property type="protein sequence ID" value="VDN25726.1"/>
    <property type="molecule type" value="Genomic_DNA"/>
</dbReference>
<evidence type="ECO:0000313" key="4">
    <source>
        <dbReference type="WBParaSite" id="GPUH_0001531501-mRNA-1"/>
    </source>
</evidence>
<gene>
    <name evidence="2" type="ORF">GPUH_LOCUS15295</name>
</gene>
<evidence type="ECO:0000256" key="1">
    <source>
        <dbReference type="SAM" id="MobiDB-lite"/>
    </source>
</evidence>
<dbReference type="InterPro" id="IPR036322">
    <property type="entry name" value="WD40_repeat_dom_sf"/>
</dbReference>
<organism evidence="4">
    <name type="scientific">Gongylonema pulchrum</name>
    <dbReference type="NCBI Taxonomy" id="637853"/>
    <lineage>
        <taxon>Eukaryota</taxon>
        <taxon>Metazoa</taxon>
        <taxon>Ecdysozoa</taxon>
        <taxon>Nematoda</taxon>
        <taxon>Chromadorea</taxon>
        <taxon>Rhabditida</taxon>
        <taxon>Spirurina</taxon>
        <taxon>Spiruromorpha</taxon>
        <taxon>Spiruroidea</taxon>
        <taxon>Gongylonematidae</taxon>
        <taxon>Gongylonema</taxon>
    </lineage>
</organism>
<name>A0A183E2V4_9BILA</name>
<reference evidence="2 3" key="2">
    <citation type="submission" date="2018-11" db="EMBL/GenBank/DDBJ databases">
        <authorList>
            <consortium name="Pathogen Informatics"/>
        </authorList>
    </citation>
    <scope>NUCLEOTIDE SEQUENCE [LARGE SCALE GENOMIC DNA]</scope>
</reference>
<dbReference type="AlphaFoldDB" id="A0A183E2V4"/>
<reference evidence="4" key="1">
    <citation type="submission" date="2016-06" db="UniProtKB">
        <authorList>
            <consortium name="WormBaseParasite"/>
        </authorList>
    </citation>
    <scope>IDENTIFICATION</scope>
</reference>
<protein>
    <submittedName>
        <fullName evidence="4">RAB3GAP2_N domain-containing protein</fullName>
    </submittedName>
</protein>
<dbReference type="SUPFAM" id="SSF50978">
    <property type="entry name" value="WD40 repeat-like"/>
    <property type="match status" value="1"/>
</dbReference>
<dbReference type="WBParaSite" id="GPUH_0001531501-mRNA-1">
    <property type="protein sequence ID" value="GPUH_0001531501-mRNA-1"/>
    <property type="gene ID" value="GPUH_0001531501"/>
</dbReference>
<dbReference type="Pfam" id="PF19056">
    <property type="entry name" value="WD40_2"/>
    <property type="match status" value="1"/>
</dbReference>